<comment type="caution">
    <text evidence="3">The sequence shown here is derived from an EMBL/GenBank/DDBJ whole genome shotgun (WGS) entry which is preliminary data.</text>
</comment>
<dbReference type="InterPro" id="IPR019967">
    <property type="entry name" value="F420-dep_enz_PPOX_Rv0121"/>
</dbReference>
<dbReference type="NCBIfam" id="TIGR03668">
    <property type="entry name" value="Rv0121_F420"/>
    <property type="match status" value="1"/>
</dbReference>
<keyword evidence="4" id="KW-1185">Reference proteome</keyword>
<dbReference type="InterPro" id="IPR052019">
    <property type="entry name" value="F420H2_bilvrd_red/Heme_oxyg"/>
</dbReference>
<name>A0ABV6M6I4_9ACTN</name>
<dbReference type="InterPro" id="IPR011576">
    <property type="entry name" value="Pyridox_Oxase_N"/>
</dbReference>
<organism evidence="3 4">
    <name type="scientific">Phytohabitans kaempferiae</name>
    <dbReference type="NCBI Taxonomy" id="1620943"/>
    <lineage>
        <taxon>Bacteria</taxon>
        <taxon>Bacillati</taxon>
        <taxon>Actinomycetota</taxon>
        <taxon>Actinomycetes</taxon>
        <taxon>Micromonosporales</taxon>
        <taxon>Micromonosporaceae</taxon>
    </lineage>
</organism>
<dbReference type="PANTHER" id="PTHR35176:SF2">
    <property type="entry name" value="F420H(2)-DEPENDENT REDUCTASE RV1155"/>
    <property type="match status" value="1"/>
</dbReference>
<dbReference type="RefSeq" id="WP_377253221.1">
    <property type="nucleotide sequence ID" value="NZ_JBHLUH010000041.1"/>
</dbReference>
<dbReference type="Proteomes" id="UP001589867">
    <property type="component" value="Unassembled WGS sequence"/>
</dbReference>
<keyword evidence="1" id="KW-0560">Oxidoreductase</keyword>
<reference evidence="3 4" key="1">
    <citation type="submission" date="2024-09" db="EMBL/GenBank/DDBJ databases">
        <authorList>
            <person name="Sun Q."/>
            <person name="Mori K."/>
        </authorList>
    </citation>
    <scope>NUCLEOTIDE SEQUENCE [LARGE SCALE GENOMIC DNA]</scope>
    <source>
        <strain evidence="3 4">TBRC 3947</strain>
    </source>
</reference>
<dbReference type="Pfam" id="PF01243">
    <property type="entry name" value="PNPOx_N"/>
    <property type="match status" value="1"/>
</dbReference>
<dbReference type="PANTHER" id="PTHR35176">
    <property type="entry name" value="HEME OXYGENASE HI_0854-RELATED"/>
    <property type="match status" value="1"/>
</dbReference>
<sequence>MTAAARIRFAAARVATLATVDGAGAPHLVPVTFVLDGDTIWSAVDAKPKRHTALRRLDNIRANPRVSLLAQHWDEDWSALWWARADGLAMVTEASSAVEHAVALLRAKYTQYQTVDVHGPVIEVAVHAWHGWSAA</sequence>
<dbReference type="EMBL" id="JBHLUH010000041">
    <property type="protein sequence ID" value="MFC0530117.1"/>
    <property type="molecule type" value="Genomic_DNA"/>
</dbReference>
<evidence type="ECO:0000313" key="4">
    <source>
        <dbReference type="Proteomes" id="UP001589867"/>
    </source>
</evidence>
<evidence type="ECO:0000313" key="3">
    <source>
        <dbReference type="EMBL" id="MFC0530117.1"/>
    </source>
</evidence>
<dbReference type="SUPFAM" id="SSF50475">
    <property type="entry name" value="FMN-binding split barrel"/>
    <property type="match status" value="1"/>
</dbReference>
<accession>A0ABV6M6I4</accession>
<evidence type="ECO:0000256" key="1">
    <source>
        <dbReference type="ARBA" id="ARBA00023002"/>
    </source>
</evidence>
<dbReference type="Gene3D" id="2.30.110.10">
    <property type="entry name" value="Electron Transport, Fmn-binding Protein, Chain A"/>
    <property type="match status" value="1"/>
</dbReference>
<feature type="domain" description="Pyridoxamine 5'-phosphate oxidase N-terminal" evidence="2">
    <location>
        <begin position="2"/>
        <end position="132"/>
    </location>
</feature>
<gene>
    <name evidence="3" type="ORF">ACFFIA_20850</name>
</gene>
<dbReference type="InterPro" id="IPR012349">
    <property type="entry name" value="Split_barrel_FMN-bd"/>
</dbReference>
<evidence type="ECO:0000259" key="2">
    <source>
        <dbReference type="Pfam" id="PF01243"/>
    </source>
</evidence>
<proteinExistence type="predicted"/>
<protein>
    <submittedName>
        <fullName evidence="3">TIGR03668 family PPOX class F420-dependent oxidoreductase</fullName>
    </submittedName>
</protein>